<dbReference type="PANTHER" id="PTHR10285">
    <property type="entry name" value="URIDINE KINASE"/>
    <property type="match status" value="1"/>
</dbReference>
<dbReference type="GO" id="GO:0016301">
    <property type="term" value="F:kinase activity"/>
    <property type="evidence" value="ECO:0007669"/>
    <property type="project" value="UniProtKB-KW"/>
</dbReference>
<organism evidence="2 3">
    <name type="scientific">Martelella alba</name>
    <dbReference type="NCBI Taxonomy" id="2590451"/>
    <lineage>
        <taxon>Bacteria</taxon>
        <taxon>Pseudomonadati</taxon>
        <taxon>Pseudomonadota</taxon>
        <taxon>Alphaproteobacteria</taxon>
        <taxon>Hyphomicrobiales</taxon>
        <taxon>Aurantimonadaceae</taxon>
        <taxon>Martelella</taxon>
    </lineage>
</organism>
<gene>
    <name evidence="2" type="ORF">FJU08_04600</name>
</gene>
<dbReference type="GO" id="GO:0005524">
    <property type="term" value="F:ATP binding"/>
    <property type="evidence" value="ECO:0007669"/>
    <property type="project" value="InterPro"/>
</dbReference>
<keyword evidence="2" id="KW-0418">Kinase</keyword>
<dbReference type="Gene3D" id="3.40.50.300">
    <property type="entry name" value="P-loop containing nucleotide triphosphate hydrolases"/>
    <property type="match status" value="1"/>
</dbReference>
<dbReference type="InterPro" id="IPR027417">
    <property type="entry name" value="P-loop_NTPase"/>
</dbReference>
<dbReference type="SUPFAM" id="SSF52540">
    <property type="entry name" value="P-loop containing nucleoside triphosphate hydrolases"/>
    <property type="match status" value="1"/>
</dbReference>
<dbReference type="EMBL" id="VHLG01000002">
    <property type="protein sequence ID" value="TPW32293.1"/>
    <property type="molecule type" value="Genomic_DNA"/>
</dbReference>
<dbReference type="AlphaFoldDB" id="A0A506UCX0"/>
<name>A0A506UCX0_9HYPH</name>
<comment type="caution">
    <text evidence="2">The sequence shown here is derived from an EMBL/GenBank/DDBJ whole genome shotgun (WGS) entry which is preliminary data.</text>
</comment>
<evidence type="ECO:0000259" key="1">
    <source>
        <dbReference type="SMART" id="SM00382"/>
    </source>
</evidence>
<keyword evidence="3" id="KW-1185">Reference proteome</keyword>
<dbReference type="SMART" id="SM00382">
    <property type="entry name" value="AAA"/>
    <property type="match status" value="1"/>
</dbReference>
<keyword evidence="2" id="KW-0808">Transferase</keyword>
<dbReference type="Pfam" id="PF00485">
    <property type="entry name" value="PRK"/>
    <property type="match status" value="1"/>
</dbReference>
<reference evidence="2 3" key="1">
    <citation type="submission" date="2019-06" db="EMBL/GenBank/DDBJ databases">
        <authorList>
            <person name="Li M."/>
        </authorList>
    </citation>
    <scope>NUCLEOTIDE SEQUENCE [LARGE SCALE GENOMIC DNA]</scope>
    <source>
        <strain evidence="2 3">BGMRC2036</strain>
    </source>
</reference>
<sequence length="211" mass="23276">MNTAVEILAEKIVAASKTVGNRRLVIGIAGPPGSGKSTMAAALVAALKEQQRPAVLLSMNGFYLANQLLEEKGLLFRKGVPESFDRFGFASMLKAVRQDQHEVFVPAFDSEHDLAIAAALSIAPEDRIVILEGSYLLLDEPGWREIRHMLDITAFLAPPLGVLQERLVKRWRGYGLDAETAEKRVQENDLANATRILEHRLRASLVFDAMD</sequence>
<accession>A0A506UCX0</accession>
<protein>
    <submittedName>
        <fullName evidence="2">Nucleoside/nucleotide kinase family protein</fullName>
    </submittedName>
</protein>
<dbReference type="InterPro" id="IPR003593">
    <property type="entry name" value="AAA+_ATPase"/>
</dbReference>
<evidence type="ECO:0000313" key="2">
    <source>
        <dbReference type="EMBL" id="TPW32293.1"/>
    </source>
</evidence>
<feature type="domain" description="AAA+ ATPase" evidence="1">
    <location>
        <begin position="22"/>
        <end position="182"/>
    </location>
</feature>
<dbReference type="Proteomes" id="UP000318801">
    <property type="component" value="Unassembled WGS sequence"/>
</dbReference>
<evidence type="ECO:0000313" key="3">
    <source>
        <dbReference type="Proteomes" id="UP000318801"/>
    </source>
</evidence>
<dbReference type="OrthoDB" id="3192509at2"/>
<proteinExistence type="predicted"/>
<dbReference type="InterPro" id="IPR006083">
    <property type="entry name" value="PRK/URK"/>
</dbReference>